<accession>A0AAU7PJH8</accession>
<dbReference type="InterPro" id="IPR025582">
    <property type="entry name" value="YARHG_dom"/>
</dbReference>
<dbReference type="PANTHER" id="PTHR40038">
    <property type="entry name" value="MEMBRANE-ASSOCIATED PROTEIN TCAA"/>
    <property type="match status" value="1"/>
</dbReference>
<feature type="region of interest" description="Disordered" evidence="1">
    <location>
        <begin position="121"/>
        <end position="183"/>
    </location>
</feature>
<keyword evidence="2" id="KW-1133">Transmembrane helix</keyword>
<dbReference type="RefSeq" id="WP_349943960.1">
    <property type="nucleotide sequence ID" value="NZ_CP157940.1"/>
</dbReference>
<name>A0AAU7PJH8_9FIRM</name>
<dbReference type="Pfam" id="PF12773">
    <property type="entry name" value="DZR"/>
    <property type="match status" value="1"/>
</dbReference>
<dbReference type="Pfam" id="PF13308">
    <property type="entry name" value="YARHG"/>
    <property type="match status" value="1"/>
</dbReference>
<evidence type="ECO:0000256" key="2">
    <source>
        <dbReference type="SAM" id="Phobius"/>
    </source>
</evidence>
<dbReference type="EMBL" id="CP157940">
    <property type="protein sequence ID" value="XBS52453.1"/>
    <property type="molecule type" value="Genomic_DNA"/>
</dbReference>
<evidence type="ECO:0000313" key="4">
    <source>
        <dbReference type="EMBL" id="XBS52453.1"/>
    </source>
</evidence>
<dbReference type="Gene3D" id="1.20.58.1690">
    <property type="match status" value="1"/>
</dbReference>
<feature type="compositionally biased region" description="Polar residues" evidence="1">
    <location>
        <begin position="154"/>
        <end position="179"/>
    </location>
</feature>
<feature type="compositionally biased region" description="Basic and acidic residues" evidence="1">
    <location>
        <begin position="138"/>
        <end position="153"/>
    </location>
</feature>
<dbReference type="AlphaFoldDB" id="A0AAU7PJH8"/>
<keyword evidence="2" id="KW-0812">Transmembrane</keyword>
<evidence type="ECO:0000256" key="1">
    <source>
        <dbReference type="SAM" id="MobiDB-lite"/>
    </source>
</evidence>
<sequence>MKCQSCGSENTEGKKFCSKCGAPVTAFQPKQFCPNCGKEITPGKKFCGRCGTKVSDGPAAQETPEKIKQEPIAVHHEKQKKHGGLFILLAVLAIVLAGGGGFSIYRFILVPSGGTSIYSRIADSKDKEETDDEDEKKDEEKESDASEENKETESNLTEGSATETASSWGSMLQGNTSGQGTETAMTGAATEAYLFAETQPAYESQYGMQGAQYNAAQGQAVSADYILPDSGIRYLMAADFALLTKEQLRIARNEIYARHGRIFKADDLNAYFQSKAWYTATVAPEDFTDEILNVYEKYNAKFIQEQENKMN</sequence>
<dbReference type="PANTHER" id="PTHR40038:SF1">
    <property type="entry name" value="MEMBRANE-ASSOCIATED PROTEIN TCAA"/>
    <property type="match status" value="1"/>
</dbReference>
<organism evidence="4">
    <name type="scientific">Lacrimispora sp. BS-2</name>
    <dbReference type="NCBI Taxonomy" id="3151850"/>
    <lineage>
        <taxon>Bacteria</taxon>
        <taxon>Bacillati</taxon>
        <taxon>Bacillota</taxon>
        <taxon>Clostridia</taxon>
        <taxon>Lachnospirales</taxon>
        <taxon>Lachnospiraceae</taxon>
        <taxon>Lacrimispora</taxon>
    </lineage>
</organism>
<reference evidence="4" key="1">
    <citation type="submission" date="2024-06" db="EMBL/GenBank/DDBJ databases">
        <title>Lacrimispora cavernae sp. nov., a novel anaerobe isolated from bat guano pile inside a cave.</title>
        <authorList>
            <person name="Miller S.L."/>
            <person name="Lu N."/>
            <person name="King J."/>
            <person name="Sankaranarayanan K."/>
            <person name="Lawson P.A."/>
        </authorList>
    </citation>
    <scope>NUCLEOTIDE SEQUENCE</scope>
    <source>
        <strain evidence="4">BS-2</strain>
    </source>
</reference>
<keyword evidence="2" id="KW-0472">Membrane</keyword>
<feature type="transmembrane region" description="Helical" evidence="2">
    <location>
        <begin position="85"/>
        <end position="108"/>
    </location>
</feature>
<proteinExistence type="predicted"/>
<gene>
    <name evidence="4" type="ORF">ABFV83_11430</name>
</gene>
<evidence type="ECO:0000259" key="3">
    <source>
        <dbReference type="SMART" id="SM01324"/>
    </source>
</evidence>
<feature type="domain" description="YARHG" evidence="3">
    <location>
        <begin position="223"/>
        <end position="308"/>
    </location>
</feature>
<dbReference type="SMART" id="SM01324">
    <property type="entry name" value="YARHG"/>
    <property type="match status" value="1"/>
</dbReference>
<dbReference type="InterPro" id="IPR025874">
    <property type="entry name" value="DZR"/>
</dbReference>
<dbReference type="InterPro" id="IPR038434">
    <property type="entry name" value="YARHG_sf"/>
</dbReference>
<protein>
    <submittedName>
        <fullName evidence="4">YARHG domain-containing protein</fullName>
    </submittedName>
</protein>